<dbReference type="GO" id="GO:0016755">
    <property type="term" value="F:aminoacyltransferase activity"/>
    <property type="evidence" value="ECO:0007669"/>
    <property type="project" value="InterPro"/>
</dbReference>
<comment type="caution">
    <text evidence="7">The sequence shown here is derived from an EMBL/GenBank/DDBJ whole genome shotgun (WGS) entry which is preliminary data.</text>
</comment>
<dbReference type="PANTHER" id="PTHR36174">
    <property type="entry name" value="LIPID II:GLYCINE GLYCYLTRANSFERASE"/>
    <property type="match status" value="1"/>
</dbReference>
<dbReference type="AlphaFoldDB" id="A0A1F7VAS9"/>
<evidence type="ECO:0000256" key="1">
    <source>
        <dbReference type="ARBA" id="ARBA00009943"/>
    </source>
</evidence>
<dbReference type="Proteomes" id="UP000178264">
    <property type="component" value="Unassembled WGS sequence"/>
</dbReference>
<dbReference type="InterPro" id="IPR003447">
    <property type="entry name" value="FEMABX"/>
</dbReference>
<dbReference type="Pfam" id="PF02388">
    <property type="entry name" value="FemAB"/>
    <property type="match status" value="2"/>
</dbReference>
<dbReference type="GO" id="GO:0009252">
    <property type="term" value="P:peptidoglycan biosynthetic process"/>
    <property type="evidence" value="ECO:0007669"/>
    <property type="project" value="UniProtKB-KW"/>
</dbReference>
<gene>
    <name evidence="7" type="ORF">A3I42_03905</name>
</gene>
<keyword evidence="3" id="KW-0133">Cell shape</keyword>
<evidence type="ECO:0000313" key="8">
    <source>
        <dbReference type="Proteomes" id="UP000178264"/>
    </source>
</evidence>
<dbReference type="InterPro" id="IPR050644">
    <property type="entry name" value="PG_Glycine_Bridge_Synth"/>
</dbReference>
<evidence type="ECO:0000256" key="5">
    <source>
        <dbReference type="ARBA" id="ARBA00023315"/>
    </source>
</evidence>
<evidence type="ECO:0000256" key="3">
    <source>
        <dbReference type="ARBA" id="ARBA00022960"/>
    </source>
</evidence>
<dbReference type="SUPFAM" id="SSF55729">
    <property type="entry name" value="Acyl-CoA N-acyltransferases (Nat)"/>
    <property type="match status" value="1"/>
</dbReference>
<keyword evidence="2" id="KW-0808">Transferase</keyword>
<reference evidence="7 8" key="1">
    <citation type="journal article" date="2016" name="Nat. Commun.">
        <title>Thousands of microbial genomes shed light on interconnected biogeochemical processes in an aquifer system.</title>
        <authorList>
            <person name="Anantharaman K."/>
            <person name="Brown C.T."/>
            <person name="Hug L.A."/>
            <person name="Sharon I."/>
            <person name="Castelle C.J."/>
            <person name="Probst A.J."/>
            <person name="Thomas B.C."/>
            <person name="Singh A."/>
            <person name="Wilkins M.J."/>
            <person name="Karaoz U."/>
            <person name="Brodie E.L."/>
            <person name="Williams K.H."/>
            <person name="Hubbard S.S."/>
            <person name="Banfield J.F."/>
        </authorList>
    </citation>
    <scope>NUCLEOTIDE SEQUENCE [LARGE SCALE GENOMIC DNA]</scope>
</reference>
<name>A0A1F7VAS9_9BACT</name>
<dbReference type="Gene3D" id="3.40.630.30">
    <property type="match status" value="1"/>
</dbReference>
<keyword evidence="6" id="KW-0961">Cell wall biogenesis/degradation</keyword>
<protein>
    <recommendedName>
        <fullName evidence="9">BioF2-like acetyltransferase domain-containing protein</fullName>
    </recommendedName>
</protein>
<proteinExistence type="inferred from homology"/>
<dbReference type="PANTHER" id="PTHR36174:SF1">
    <property type="entry name" value="LIPID II:GLYCINE GLYCYLTRANSFERASE"/>
    <property type="match status" value="1"/>
</dbReference>
<dbReference type="InterPro" id="IPR016181">
    <property type="entry name" value="Acyl_CoA_acyltransferase"/>
</dbReference>
<evidence type="ECO:0000313" key="7">
    <source>
        <dbReference type="EMBL" id="OGL87565.1"/>
    </source>
</evidence>
<evidence type="ECO:0000256" key="6">
    <source>
        <dbReference type="ARBA" id="ARBA00023316"/>
    </source>
</evidence>
<evidence type="ECO:0000256" key="4">
    <source>
        <dbReference type="ARBA" id="ARBA00022984"/>
    </source>
</evidence>
<comment type="similarity">
    <text evidence="1">Belongs to the FemABX family.</text>
</comment>
<accession>A0A1F7VAS9</accession>
<dbReference type="GO" id="GO:0008360">
    <property type="term" value="P:regulation of cell shape"/>
    <property type="evidence" value="ECO:0007669"/>
    <property type="project" value="UniProtKB-KW"/>
</dbReference>
<sequence>MHFEQSNGWARFQQAVGKNVYMVSPSGVVPFSAARERRDGEGIAVEKCIIGSLKFLEINGWTLPSGNTLQKYEQVLLDIGKRVDAVFVRWTPPWKIPNPKSQIPKLDTTLNVTIPQILVRQVPPRATLLTDLTKSEEELLNDMHEKTRYNIHLSERKGVVARSVNAKEGFASFWQLMQDTAHRDKIGIHPEEYYRKMLELMEPYNKDSPPSKGETERGCRAHLFIATFGNTPLASAILITCGDTATYLHGGSSSMDRNLMAPHLLQWKMMQFAKAQGTRWYDMWGVAPEALRTQNSKLKTQNYSWAGITRFKMGFGGKVQEGAGTYDVVCKPFVYKLLSAAQSARSFFTR</sequence>
<dbReference type="GO" id="GO:0071555">
    <property type="term" value="P:cell wall organization"/>
    <property type="evidence" value="ECO:0007669"/>
    <property type="project" value="UniProtKB-KW"/>
</dbReference>
<evidence type="ECO:0008006" key="9">
    <source>
        <dbReference type="Google" id="ProtNLM"/>
    </source>
</evidence>
<keyword evidence="5" id="KW-0012">Acyltransferase</keyword>
<organism evidence="7 8">
    <name type="scientific">Candidatus Uhrbacteria bacterium RIFCSPLOWO2_02_FULL_49_11</name>
    <dbReference type="NCBI Taxonomy" id="1802409"/>
    <lineage>
        <taxon>Bacteria</taxon>
        <taxon>Candidatus Uhriibacteriota</taxon>
    </lineage>
</organism>
<dbReference type="PROSITE" id="PS51191">
    <property type="entry name" value="FEMABX"/>
    <property type="match status" value="1"/>
</dbReference>
<keyword evidence="4" id="KW-0573">Peptidoglycan synthesis</keyword>
<dbReference type="EMBL" id="MGER01000074">
    <property type="protein sequence ID" value="OGL87565.1"/>
    <property type="molecule type" value="Genomic_DNA"/>
</dbReference>
<evidence type="ECO:0000256" key="2">
    <source>
        <dbReference type="ARBA" id="ARBA00022679"/>
    </source>
</evidence>